<keyword evidence="2" id="KW-0119">Carbohydrate metabolism</keyword>
<dbReference type="SUPFAM" id="SSF48208">
    <property type="entry name" value="Six-hairpin glycosidases"/>
    <property type="match status" value="1"/>
</dbReference>
<keyword evidence="6" id="KW-0472">Membrane</keyword>
<feature type="region of interest" description="Disordered" evidence="5">
    <location>
        <begin position="703"/>
        <end position="772"/>
    </location>
</feature>
<dbReference type="PROSITE" id="PS51172">
    <property type="entry name" value="CBM3"/>
    <property type="match status" value="1"/>
</dbReference>
<dbReference type="InterPro" id="IPR001919">
    <property type="entry name" value="CBD2"/>
</dbReference>
<dbReference type="Proteomes" id="UP001500655">
    <property type="component" value="Unassembled WGS sequence"/>
</dbReference>
<evidence type="ECO:0000259" key="7">
    <source>
        <dbReference type="PROSITE" id="PS51172"/>
    </source>
</evidence>
<evidence type="ECO:0008006" key="11">
    <source>
        <dbReference type="Google" id="ProtNLM"/>
    </source>
</evidence>
<evidence type="ECO:0000256" key="3">
    <source>
        <dbReference type="ARBA" id="ARBA00023295"/>
    </source>
</evidence>
<dbReference type="InterPro" id="IPR036966">
    <property type="entry name" value="CBM3_sf"/>
</dbReference>
<evidence type="ECO:0000256" key="1">
    <source>
        <dbReference type="ARBA" id="ARBA00022801"/>
    </source>
</evidence>
<dbReference type="InterPro" id="IPR001701">
    <property type="entry name" value="Glyco_hydro_9"/>
</dbReference>
<reference evidence="10" key="1">
    <citation type="journal article" date="2019" name="Int. J. Syst. Evol. Microbiol.">
        <title>The Global Catalogue of Microorganisms (GCM) 10K type strain sequencing project: providing services to taxonomists for standard genome sequencing and annotation.</title>
        <authorList>
            <consortium name="The Broad Institute Genomics Platform"/>
            <consortium name="The Broad Institute Genome Sequencing Center for Infectious Disease"/>
            <person name="Wu L."/>
            <person name="Ma J."/>
        </authorList>
    </citation>
    <scope>NUCLEOTIDE SEQUENCE [LARGE SCALE GENOMIC DNA]</scope>
    <source>
        <strain evidence="10">JCM 13249</strain>
    </source>
</reference>
<proteinExistence type="predicted"/>
<dbReference type="SUPFAM" id="SSF49384">
    <property type="entry name" value="Carbohydrate-binding domain"/>
    <property type="match status" value="2"/>
</dbReference>
<dbReference type="InterPro" id="IPR001956">
    <property type="entry name" value="CBM3"/>
</dbReference>
<dbReference type="SMART" id="SM01067">
    <property type="entry name" value="CBM_3"/>
    <property type="match status" value="1"/>
</dbReference>
<protein>
    <recommendedName>
        <fullName evidence="11">Endoglucanase</fullName>
    </recommendedName>
</protein>
<feature type="domain" description="CBM2" evidence="8">
    <location>
        <begin position="768"/>
        <end position="877"/>
    </location>
</feature>
<dbReference type="Pfam" id="PF00942">
    <property type="entry name" value="CBM_3"/>
    <property type="match status" value="1"/>
</dbReference>
<keyword evidence="6" id="KW-1133">Transmembrane helix</keyword>
<dbReference type="Gene3D" id="2.60.40.710">
    <property type="entry name" value="Endoglucanase-like"/>
    <property type="match status" value="1"/>
</dbReference>
<evidence type="ECO:0000259" key="8">
    <source>
        <dbReference type="PROSITE" id="PS51173"/>
    </source>
</evidence>
<dbReference type="Pfam" id="PF00553">
    <property type="entry name" value="CBM_2"/>
    <property type="match status" value="1"/>
</dbReference>
<accession>A0ABP4W449</accession>
<organism evidence="9 10">
    <name type="scientific">Luedemannella helvata</name>
    <dbReference type="NCBI Taxonomy" id="349315"/>
    <lineage>
        <taxon>Bacteria</taxon>
        <taxon>Bacillati</taxon>
        <taxon>Actinomycetota</taxon>
        <taxon>Actinomycetes</taxon>
        <taxon>Micromonosporales</taxon>
        <taxon>Micromonosporaceae</taxon>
        <taxon>Luedemannella</taxon>
    </lineage>
</organism>
<dbReference type="Gene3D" id="2.60.40.290">
    <property type="match status" value="1"/>
</dbReference>
<dbReference type="InterPro" id="IPR012341">
    <property type="entry name" value="6hp_glycosidase-like_sf"/>
</dbReference>
<evidence type="ECO:0000256" key="5">
    <source>
        <dbReference type="SAM" id="MobiDB-lite"/>
    </source>
</evidence>
<evidence type="ECO:0000256" key="2">
    <source>
        <dbReference type="ARBA" id="ARBA00023277"/>
    </source>
</evidence>
<name>A0ABP4W449_9ACTN</name>
<keyword evidence="10" id="KW-1185">Reference proteome</keyword>
<dbReference type="InterPro" id="IPR008965">
    <property type="entry name" value="CBM2/CBM3_carb-bd_dom_sf"/>
</dbReference>
<dbReference type="PANTHER" id="PTHR22298">
    <property type="entry name" value="ENDO-1,4-BETA-GLUCANASE"/>
    <property type="match status" value="1"/>
</dbReference>
<dbReference type="EMBL" id="BAAALS010000006">
    <property type="protein sequence ID" value="GAA1746453.1"/>
    <property type="molecule type" value="Genomic_DNA"/>
</dbReference>
<gene>
    <name evidence="9" type="ORF">GCM10009681_17000</name>
</gene>
<dbReference type="InterPro" id="IPR008928">
    <property type="entry name" value="6-hairpin_glycosidase_sf"/>
</dbReference>
<evidence type="ECO:0000313" key="10">
    <source>
        <dbReference type="Proteomes" id="UP001500655"/>
    </source>
</evidence>
<keyword evidence="6" id="KW-0812">Transmembrane</keyword>
<dbReference type="PROSITE" id="PS00561">
    <property type="entry name" value="CBM2_A"/>
    <property type="match status" value="1"/>
</dbReference>
<dbReference type="SMART" id="SM00637">
    <property type="entry name" value="CBD_II"/>
    <property type="match status" value="1"/>
</dbReference>
<keyword evidence="4" id="KW-0624">Polysaccharide degradation</keyword>
<feature type="domain" description="CBM3" evidence="7">
    <location>
        <begin position="553"/>
        <end position="704"/>
    </location>
</feature>
<dbReference type="InterPro" id="IPR012291">
    <property type="entry name" value="CBM2_carb-bd_dom_sf"/>
</dbReference>
<evidence type="ECO:0000313" key="9">
    <source>
        <dbReference type="EMBL" id="GAA1746453.1"/>
    </source>
</evidence>
<dbReference type="PROSITE" id="PS51173">
    <property type="entry name" value="CBM2"/>
    <property type="match status" value="1"/>
</dbReference>
<evidence type="ECO:0000256" key="4">
    <source>
        <dbReference type="ARBA" id="ARBA00023326"/>
    </source>
</evidence>
<feature type="transmembrane region" description="Helical" evidence="6">
    <location>
        <begin position="60"/>
        <end position="81"/>
    </location>
</feature>
<evidence type="ECO:0000256" key="6">
    <source>
        <dbReference type="SAM" id="Phobius"/>
    </source>
</evidence>
<comment type="caution">
    <text evidence="9">The sequence shown here is derived from an EMBL/GenBank/DDBJ whole genome shotgun (WGS) entry which is preliminary data.</text>
</comment>
<sequence length="877" mass="92619">MVAASLGRSGPSHPPGSESIHIPLFSGSAACVRAPVWISAHQEFAMKSLSSFRKHRKARVVLTAAAVVATAVVTPVIGRLATADAAISANYADALSKAVWFYDAQRLGKLPATNRVSWRGDSFLTDGADAGLDLVGGFADAGDTIKATFPLAHTLTTLAWSYVDNSAGYSAAGQSNHLLSNLRWGMDWMIKAHPSANKLVVEVGDPNEDHKLWAAAELQTYPRKTYFIDSSCGGSEVAASSAAAFASASLAFKASDPTYAATLLTHAKQLYTFADTVRGKYTNCVPVMSAFYDSWSGYYDELTWGALWLYQATGDSSYLTKAKSLYTSLPKTGQSSSDPIAYAGTYDWDDKTQASIFLLAKLTREQTYIDAANRWADWLTGPNGYNGAKATYSPGGQVFHGAWGSNRYAANSAMLALAYADSGVFDATRATRMHDFAVRQVNYVLGDNPLSLSYLIGYGSKYIQMPHHRGAHGPWGNNPDQDPVNNRHILYGAVVGGPTSANDQYGTEKRSDFQKSEVAIDYNAGMTGALARLTKEYGGTPSAIPTETPDGPEMYVLASLNQVGTGTGTSFFEIKALLQNKSAWPARPLKNGSYRYYFTLDPGYSASQVSVTSAYSQCPTAPTISQYSGNIYYVTINCTGVTIAPTGQPDFTKETQFRVIFPGPHDHTRDWSWAGVSTTQSSPALAGNIQVFDGTTAVYGNAPGTTPTSAAPTTVVPTTTRPTTAPPTSVVPTTSQPTTAVPTTAVPTTAGPTTAAPTTTRPTTGAPTSGPSATCKVTYSTNDWGSGFTAAVTVANTGTAAISNWTLKFSFSGNQQVTQGWSATWSQSGTAVTATNLSWNGSLAPGASTSIGFNGSYSGSNAKPTSFTLNGSACSLG</sequence>
<dbReference type="Pfam" id="PF00759">
    <property type="entry name" value="Glyco_hydro_9"/>
    <property type="match status" value="1"/>
</dbReference>
<keyword evidence="1" id="KW-0378">Hydrolase</keyword>
<dbReference type="InterPro" id="IPR018366">
    <property type="entry name" value="CBM2_CS"/>
</dbReference>
<dbReference type="Gene3D" id="1.50.10.10">
    <property type="match status" value="1"/>
</dbReference>
<keyword evidence="3" id="KW-0326">Glycosidase</keyword>